<keyword evidence="1" id="KW-0732">Signal</keyword>
<gene>
    <name evidence="4" type="ORF">METZ01_LOCUS447918</name>
</gene>
<evidence type="ECO:0000256" key="1">
    <source>
        <dbReference type="ARBA" id="ARBA00022729"/>
    </source>
</evidence>
<evidence type="ECO:0000259" key="3">
    <source>
        <dbReference type="SMART" id="SM00560"/>
    </source>
</evidence>
<dbReference type="InterPro" id="IPR013320">
    <property type="entry name" value="ConA-like_dom_sf"/>
</dbReference>
<dbReference type="Gene3D" id="2.60.120.200">
    <property type="match status" value="1"/>
</dbReference>
<evidence type="ECO:0000313" key="4">
    <source>
        <dbReference type="EMBL" id="SVD95064.1"/>
    </source>
</evidence>
<dbReference type="SMART" id="SM00560">
    <property type="entry name" value="LamGL"/>
    <property type="match status" value="1"/>
</dbReference>
<dbReference type="AlphaFoldDB" id="A0A382ZHS5"/>
<dbReference type="SUPFAM" id="SSF49899">
    <property type="entry name" value="Concanavalin A-like lectins/glucanases"/>
    <property type="match status" value="1"/>
</dbReference>
<name>A0A382ZHS5_9ZZZZ</name>
<organism evidence="4">
    <name type="scientific">marine metagenome</name>
    <dbReference type="NCBI Taxonomy" id="408172"/>
    <lineage>
        <taxon>unclassified sequences</taxon>
        <taxon>metagenomes</taxon>
        <taxon>ecological metagenomes</taxon>
    </lineage>
</organism>
<protein>
    <recommendedName>
        <fullName evidence="3">LamG-like jellyroll fold domain-containing protein</fullName>
    </recommendedName>
</protein>
<dbReference type="Pfam" id="PF17892">
    <property type="entry name" value="Cadherin_5"/>
    <property type="match status" value="1"/>
</dbReference>
<evidence type="ECO:0000256" key="2">
    <source>
        <dbReference type="ARBA" id="ARBA00023157"/>
    </source>
</evidence>
<accession>A0A382ZHS5</accession>
<feature type="domain" description="LamG-like jellyroll fold" evidence="3">
    <location>
        <begin position="34"/>
        <end position="160"/>
    </location>
</feature>
<proteinExistence type="predicted"/>
<dbReference type="EMBL" id="UINC01184034">
    <property type="protein sequence ID" value="SVD95064.1"/>
    <property type="molecule type" value="Genomic_DNA"/>
</dbReference>
<dbReference type="Pfam" id="PF13385">
    <property type="entry name" value="Laminin_G_3"/>
    <property type="match status" value="1"/>
</dbReference>
<feature type="non-terminal residue" evidence="4">
    <location>
        <position position="257"/>
    </location>
</feature>
<dbReference type="InterPro" id="IPR041690">
    <property type="entry name" value="Cadherin_5"/>
</dbReference>
<reference evidence="4" key="1">
    <citation type="submission" date="2018-05" db="EMBL/GenBank/DDBJ databases">
        <authorList>
            <person name="Lanie J.A."/>
            <person name="Ng W.-L."/>
            <person name="Kazmierczak K.M."/>
            <person name="Andrzejewski T.M."/>
            <person name="Davidsen T.M."/>
            <person name="Wayne K.J."/>
            <person name="Tettelin H."/>
            <person name="Glass J.I."/>
            <person name="Rusch D."/>
            <person name="Podicherti R."/>
            <person name="Tsui H.-C.T."/>
            <person name="Winkler M.E."/>
        </authorList>
    </citation>
    <scope>NUCLEOTIDE SEQUENCE</scope>
</reference>
<dbReference type="InterPro" id="IPR006558">
    <property type="entry name" value="LamG-like"/>
</dbReference>
<sequence>SNGSLSLSGSVGYSLSFDGVDDYIDCGSNFTFTSDFSIEVYVKHNPIGNYSTFAANLEYGINEGYWLGSNSSGIAQFWIGNVTPASGTTLINDGEWHHVAGVYSSGTSYLYVDGVLESTLVPTLALSSTINLTLGRDVSGYWLDGELDEVRLWSLARSEQQILENMHLTLDGSETGLLGYYQMNEGSGTTVADNSGNGNDGTIYGATWDTENGANSAAVSGTFTYNPTANYNGSDSFVFSASDGTLSDTATVSITIT</sequence>
<keyword evidence="2" id="KW-1015">Disulfide bond</keyword>
<feature type="non-terminal residue" evidence="4">
    <location>
        <position position="1"/>
    </location>
</feature>